<proteinExistence type="predicted"/>
<accession>A0A9P5RQR5</accession>
<dbReference type="Proteomes" id="UP000748756">
    <property type="component" value="Unassembled WGS sequence"/>
</dbReference>
<dbReference type="EMBL" id="JAAAUQ010001537">
    <property type="protein sequence ID" value="KAF9137684.1"/>
    <property type="molecule type" value="Genomic_DNA"/>
</dbReference>
<evidence type="ECO:0000256" key="1">
    <source>
        <dbReference type="SAM" id="MobiDB-lite"/>
    </source>
</evidence>
<name>A0A9P5RQR5_9FUNG</name>
<evidence type="ECO:0000313" key="2">
    <source>
        <dbReference type="EMBL" id="KAF9137684.1"/>
    </source>
</evidence>
<gene>
    <name evidence="2" type="ORF">BG015_002642</name>
</gene>
<reference evidence="2" key="1">
    <citation type="journal article" date="2020" name="Fungal Divers.">
        <title>Resolving the Mortierellaceae phylogeny through synthesis of multi-gene phylogenetics and phylogenomics.</title>
        <authorList>
            <person name="Vandepol N."/>
            <person name="Liber J."/>
            <person name="Desiro A."/>
            <person name="Na H."/>
            <person name="Kennedy M."/>
            <person name="Barry K."/>
            <person name="Grigoriev I.V."/>
            <person name="Miller A.N."/>
            <person name="O'Donnell K."/>
            <person name="Stajich J.E."/>
            <person name="Bonito G."/>
        </authorList>
    </citation>
    <scope>NUCLEOTIDE SEQUENCE</scope>
    <source>
        <strain evidence="2">NRRL 6426</strain>
    </source>
</reference>
<dbReference type="AlphaFoldDB" id="A0A9P5RQR5"/>
<keyword evidence="3" id="KW-1185">Reference proteome</keyword>
<feature type="compositionally biased region" description="Basic and acidic residues" evidence="1">
    <location>
        <begin position="78"/>
        <end position="90"/>
    </location>
</feature>
<protein>
    <submittedName>
        <fullName evidence="2">Uncharacterized protein</fullName>
    </submittedName>
</protein>
<feature type="region of interest" description="Disordered" evidence="1">
    <location>
        <begin position="66"/>
        <end position="90"/>
    </location>
</feature>
<sequence>MTVKKPQKSVSASEESMLEALTARLEAVSLDLRNTQLDLEGANDDLASAQEELEDTQIKLEETESKLKNTQDALAASEEARRAANRDRILTRPPRQQEVFIVLKFRSPQPLPVGGYRLFTLQQKAVDRTLNQFKADNPELDAIVMDELRFNRSPRGHNVFQRSKDDKEAPIKSSRRNFVLKEGHTEDGMVEYITHVFGIHTRE</sequence>
<comment type="caution">
    <text evidence="2">The sequence shown here is derived from an EMBL/GenBank/DDBJ whole genome shotgun (WGS) entry which is preliminary data.</text>
</comment>
<dbReference type="OrthoDB" id="2423437at2759"/>
<evidence type="ECO:0000313" key="3">
    <source>
        <dbReference type="Proteomes" id="UP000748756"/>
    </source>
</evidence>
<organism evidence="2 3">
    <name type="scientific">Linnemannia schmuckeri</name>
    <dbReference type="NCBI Taxonomy" id="64567"/>
    <lineage>
        <taxon>Eukaryota</taxon>
        <taxon>Fungi</taxon>
        <taxon>Fungi incertae sedis</taxon>
        <taxon>Mucoromycota</taxon>
        <taxon>Mortierellomycotina</taxon>
        <taxon>Mortierellomycetes</taxon>
        <taxon>Mortierellales</taxon>
        <taxon>Mortierellaceae</taxon>
        <taxon>Linnemannia</taxon>
    </lineage>
</organism>